<sequence length="134" mass="15164">MERLSVIPFALYLSFSATPAIGESLIENRGIKFFNVVPGNCIVKSAESCEVSFQFSWALMKLEDACIFMEGQPDAIYCKHAEAGDIILDLAVDQSQQFTIMLTEAPQYKKSRRVKVLAIGEDIRIKRKHLWSFL</sequence>
<dbReference type="InterPro" id="IPR021559">
    <property type="entry name" value="DUF3019"/>
</dbReference>
<accession>A0AAU0N2Z8</accession>
<evidence type="ECO:0000313" key="1">
    <source>
        <dbReference type="EMBL" id="WOX06649.1"/>
    </source>
</evidence>
<proteinExistence type="predicted"/>
<name>A0AAU0N2Z8_9GAMM</name>
<keyword evidence="2" id="KW-1185">Reference proteome</keyword>
<dbReference type="EMBL" id="CP137555">
    <property type="protein sequence ID" value="WOX06649.1"/>
    <property type="molecule type" value="Genomic_DNA"/>
</dbReference>
<organism evidence="1 2">
    <name type="scientific">Microbulbifer pacificus</name>
    <dbReference type="NCBI Taxonomy" id="407164"/>
    <lineage>
        <taxon>Bacteria</taxon>
        <taxon>Pseudomonadati</taxon>
        <taxon>Pseudomonadota</taxon>
        <taxon>Gammaproteobacteria</taxon>
        <taxon>Cellvibrionales</taxon>
        <taxon>Microbulbiferaceae</taxon>
        <taxon>Microbulbifer</taxon>
    </lineage>
</organism>
<dbReference type="AlphaFoldDB" id="A0AAU0N2Z8"/>
<evidence type="ECO:0000313" key="2">
    <source>
        <dbReference type="Proteomes" id="UP001302477"/>
    </source>
</evidence>
<gene>
    <name evidence="1" type="ORF">R5R33_05815</name>
</gene>
<protein>
    <submittedName>
        <fullName evidence="1">DUF3019 domain-containing protein</fullName>
    </submittedName>
</protein>
<dbReference type="Pfam" id="PF11456">
    <property type="entry name" value="DUF3019"/>
    <property type="match status" value="1"/>
</dbReference>
<dbReference type="KEGG" id="mpaf:R5R33_05815"/>
<dbReference type="RefSeq" id="WP_318955101.1">
    <property type="nucleotide sequence ID" value="NZ_CP137555.1"/>
</dbReference>
<dbReference type="Proteomes" id="UP001302477">
    <property type="component" value="Chromosome"/>
</dbReference>
<reference evidence="1 2" key="1">
    <citation type="submission" date="2023-10" db="EMBL/GenBank/DDBJ databases">
        <title>Description of Microbulbifer bruguierae sp. nov., isolated from the sediments of mangrove plant Bruguiera sexangula and comparative genomic analyses of the genus Microbulbifer.</title>
        <authorList>
            <person name="Long M."/>
        </authorList>
    </citation>
    <scope>NUCLEOTIDE SEQUENCE [LARGE SCALE GENOMIC DNA]</scope>
    <source>
        <strain evidence="1 2">SPO729</strain>
    </source>
</reference>